<evidence type="ECO:0000256" key="6">
    <source>
        <dbReference type="ARBA" id="ARBA00023136"/>
    </source>
</evidence>
<dbReference type="InterPro" id="IPR020846">
    <property type="entry name" value="MFS_dom"/>
</dbReference>
<feature type="transmembrane region" description="Helical" evidence="7">
    <location>
        <begin position="66"/>
        <end position="88"/>
    </location>
</feature>
<feature type="transmembrane region" description="Helical" evidence="7">
    <location>
        <begin position="242"/>
        <end position="266"/>
    </location>
</feature>
<reference evidence="9 10" key="2">
    <citation type="submission" date="2019-09" db="EMBL/GenBank/DDBJ databases">
        <authorList>
            <person name="Jin C."/>
        </authorList>
    </citation>
    <scope>NUCLEOTIDE SEQUENCE [LARGE SCALE GENOMIC DNA]</scope>
    <source>
        <strain evidence="9 10">AN110305</strain>
    </source>
</reference>
<evidence type="ECO:0000256" key="3">
    <source>
        <dbReference type="ARBA" id="ARBA00022475"/>
    </source>
</evidence>
<feature type="transmembrane region" description="Helical" evidence="7">
    <location>
        <begin position="108"/>
        <end position="130"/>
    </location>
</feature>
<dbReference type="Proteomes" id="UP000323454">
    <property type="component" value="Unassembled WGS sequence"/>
</dbReference>
<feature type="transmembrane region" description="Helical" evidence="7">
    <location>
        <begin position="179"/>
        <end position="209"/>
    </location>
</feature>
<dbReference type="PANTHER" id="PTHR23513">
    <property type="entry name" value="INTEGRAL MEMBRANE EFFLUX PROTEIN-RELATED"/>
    <property type="match status" value="1"/>
</dbReference>
<gene>
    <name evidence="9" type="ORF">F0L68_18585</name>
</gene>
<comment type="subcellular location">
    <subcellularLocation>
        <location evidence="1">Cell membrane</location>
        <topology evidence="1">Multi-pass membrane protein</topology>
    </subcellularLocation>
</comment>
<dbReference type="PROSITE" id="PS50850">
    <property type="entry name" value="MFS"/>
    <property type="match status" value="1"/>
</dbReference>
<keyword evidence="6 7" id="KW-0472">Membrane</keyword>
<evidence type="ECO:0000313" key="10">
    <source>
        <dbReference type="Proteomes" id="UP000323454"/>
    </source>
</evidence>
<dbReference type="GO" id="GO:0022857">
    <property type="term" value="F:transmembrane transporter activity"/>
    <property type="evidence" value="ECO:0007669"/>
    <property type="project" value="InterPro"/>
</dbReference>
<protein>
    <submittedName>
        <fullName evidence="9">MFS transporter</fullName>
    </submittedName>
</protein>
<accession>A0A5B2XDF9</accession>
<dbReference type="SUPFAM" id="SSF103473">
    <property type="entry name" value="MFS general substrate transporter"/>
    <property type="match status" value="1"/>
</dbReference>
<dbReference type="CDD" id="cd06173">
    <property type="entry name" value="MFS_MefA_like"/>
    <property type="match status" value="1"/>
</dbReference>
<feature type="transmembrane region" description="Helical" evidence="7">
    <location>
        <begin position="309"/>
        <end position="326"/>
    </location>
</feature>
<dbReference type="OrthoDB" id="145388at2"/>
<feature type="transmembrane region" description="Helical" evidence="7">
    <location>
        <begin position="278"/>
        <end position="297"/>
    </location>
</feature>
<keyword evidence="3" id="KW-1003">Cell membrane</keyword>
<reference evidence="9 10" key="1">
    <citation type="submission" date="2019-09" db="EMBL/GenBank/DDBJ databases">
        <title>Goodfellowia gen. nov., a new genus of the Pseudonocardineae related to Actinoalloteichus, containing Goodfellowia coeruleoviolacea gen. nov., comb. nov. gen. nov., comb. nov.</title>
        <authorList>
            <person name="Labeda D."/>
        </authorList>
    </citation>
    <scope>NUCLEOTIDE SEQUENCE [LARGE SCALE GENOMIC DNA]</scope>
    <source>
        <strain evidence="9 10">AN110305</strain>
    </source>
</reference>
<dbReference type="GO" id="GO:0005886">
    <property type="term" value="C:plasma membrane"/>
    <property type="evidence" value="ECO:0007669"/>
    <property type="project" value="UniProtKB-SubCell"/>
</dbReference>
<evidence type="ECO:0000313" key="9">
    <source>
        <dbReference type="EMBL" id="KAA2261069.1"/>
    </source>
</evidence>
<dbReference type="PANTHER" id="PTHR23513:SF6">
    <property type="entry name" value="MAJOR FACILITATOR SUPERFAMILY ASSOCIATED DOMAIN-CONTAINING PROTEIN"/>
    <property type="match status" value="1"/>
</dbReference>
<proteinExistence type="predicted"/>
<keyword evidence="2" id="KW-0813">Transport</keyword>
<feature type="transmembrane region" description="Helical" evidence="7">
    <location>
        <begin position="35"/>
        <end position="60"/>
    </location>
</feature>
<dbReference type="InterPro" id="IPR010290">
    <property type="entry name" value="TM_effector"/>
</dbReference>
<dbReference type="Gene3D" id="1.20.1250.20">
    <property type="entry name" value="MFS general substrate transporter like domains"/>
    <property type="match status" value="1"/>
</dbReference>
<evidence type="ECO:0000259" key="8">
    <source>
        <dbReference type="PROSITE" id="PS50850"/>
    </source>
</evidence>
<evidence type="ECO:0000256" key="5">
    <source>
        <dbReference type="ARBA" id="ARBA00022989"/>
    </source>
</evidence>
<keyword evidence="4 7" id="KW-0812">Transmembrane</keyword>
<evidence type="ECO:0000256" key="7">
    <source>
        <dbReference type="SAM" id="Phobius"/>
    </source>
</evidence>
<name>A0A5B2XDF9_9PSEU</name>
<sequence>MCNSPFMTEDDLATSGVRDAARTERPTLGRDYWRLWTSASLSSLADGILKVALPLVAIGFTRSPTAIAGLAFAFTLPWLLFALPAGAFADRLDRRRTMVAAELVRAGLLAGLVLAVLFDAGSIAALYVVAFCVGTAETVYDTSAQALAPQLVPRARLARANGWLYAAELTANQFIGPPLAGVLVTVGTLAAFVTPVALWIVALGALLLVRGRFRVPRDRSATLRADIAEGLRFLWRHRLLRTFAAMVGVFNFTTNATWAVLVLYAVGPTSAMRLTERSFGVLLTAVAVGGVVGSVIAEPAERALGRARLLGVSFLAGAALVGLPALTANPILVGVAFFVGSAGIIVSNIVMVSLRQRVTPDRLLGRVNSGYRLVAWGSRPLGAAAGGLLAQLLGLRAVFAVMGVLALAVLLWMATVTDRAMDAAEREAGHR</sequence>
<keyword evidence="5 7" id="KW-1133">Transmembrane helix</keyword>
<comment type="caution">
    <text evidence="9">The sequence shown here is derived from an EMBL/GenBank/DDBJ whole genome shotgun (WGS) entry which is preliminary data.</text>
</comment>
<dbReference type="EMBL" id="VUOB01000031">
    <property type="protein sequence ID" value="KAA2261069.1"/>
    <property type="molecule type" value="Genomic_DNA"/>
</dbReference>
<feature type="transmembrane region" description="Helical" evidence="7">
    <location>
        <begin position="398"/>
        <end position="416"/>
    </location>
</feature>
<organism evidence="9 10">
    <name type="scientific">Solihabitans fulvus</name>
    <dbReference type="NCBI Taxonomy" id="1892852"/>
    <lineage>
        <taxon>Bacteria</taxon>
        <taxon>Bacillati</taxon>
        <taxon>Actinomycetota</taxon>
        <taxon>Actinomycetes</taxon>
        <taxon>Pseudonocardiales</taxon>
        <taxon>Pseudonocardiaceae</taxon>
        <taxon>Solihabitans</taxon>
    </lineage>
</organism>
<feature type="transmembrane region" description="Helical" evidence="7">
    <location>
        <begin position="332"/>
        <end position="352"/>
    </location>
</feature>
<evidence type="ECO:0000256" key="4">
    <source>
        <dbReference type="ARBA" id="ARBA00022692"/>
    </source>
</evidence>
<dbReference type="InterPro" id="IPR036259">
    <property type="entry name" value="MFS_trans_sf"/>
</dbReference>
<dbReference type="Pfam" id="PF05977">
    <property type="entry name" value="MFS_3"/>
    <property type="match status" value="1"/>
</dbReference>
<feature type="domain" description="Major facilitator superfamily (MFS) profile" evidence="8">
    <location>
        <begin position="31"/>
        <end position="421"/>
    </location>
</feature>
<evidence type="ECO:0000256" key="2">
    <source>
        <dbReference type="ARBA" id="ARBA00022448"/>
    </source>
</evidence>
<dbReference type="AlphaFoldDB" id="A0A5B2XDF9"/>
<keyword evidence="10" id="KW-1185">Reference proteome</keyword>
<evidence type="ECO:0000256" key="1">
    <source>
        <dbReference type="ARBA" id="ARBA00004651"/>
    </source>
</evidence>